<dbReference type="Pfam" id="PF01553">
    <property type="entry name" value="Acyltransferase"/>
    <property type="match status" value="1"/>
</dbReference>
<dbReference type="Gene3D" id="3.40.50.12780">
    <property type="entry name" value="N-terminal domain of ligase-like"/>
    <property type="match status" value="1"/>
</dbReference>
<dbReference type="PANTHER" id="PTHR24096">
    <property type="entry name" value="LONG-CHAIN-FATTY-ACID--COA LIGASE"/>
    <property type="match status" value="1"/>
</dbReference>
<dbReference type="GO" id="GO:0016405">
    <property type="term" value="F:CoA-ligase activity"/>
    <property type="evidence" value="ECO:0007669"/>
    <property type="project" value="TreeGrafter"/>
</dbReference>
<keyword evidence="4 6" id="KW-1133">Transmembrane helix</keyword>
<dbReference type="EMBL" id="CCSB01000003">
    <property type="protein sequence ID" value="CDZ78128.1"/>
    <property type="molecule type" value="Genomic_DNA"/>
</dbReference>
<feature type="transmembrane region" description="Helical" evidence="6">
    <location>
        <begin position="307"/>
        <end position="325"/>
    </location>
</feature>
<dbReference type="STRING" id="1034943.BN59_02435"/>
<keyword evidence="3 6" id="KW-0812">Transmembrane</keyword>
<dbReference type="eggNOG" id="COG0204">
    <property type="taxonomic scope" value="Bacteria"/>
</dbReference>
<dbReference type="CDD" id="cd06173">
    <property type="entry name" value="MFS_MefA_like"/>
    <property type="match status" value="1"/>
</dbReference>
<evidence type="ECO:0000313" key="9">
    <source>
        <dbReference type="Proteomes" id="UP000044071"/>
    </source>
</evidence>
<keyword evidence="2" id="KW-0436">Ligase</keyword>
<feature type="transmembrane region" description="Helical" evidence="6">
    <location>
        <begin position="12"/>
        <end position="30"/>
    </location>
</feature>
<dbReference type="Pfam" id="PF00501">
    <property type="entry name" value="AMP-binding"/>
    <property type="match status" value="1"/>
</dbReference>
<dbReference type="eggNOG" id="COG0318">
    <property type="taxonomic scope" value="Bacteria"/>
</dbReference>
<dbReference type="InterPro" id="IPR020846">
    <property type="entry name" value="MFS_dom"/>
</dbReference>
<gene>
    <name evidence="8" type="primary">aas_2</name>
    <name evidence="8" type="ORF">BN59_02435</name>
</gene>
<dbReference type="InterPro" id="IPR036259">
    <property type="entry name" value="MFS_trans_sf"/>
</dbReference>
<feature type="transmembrane region" description="Helical" evidence="6">
    <location>
        <begin position="138"/>
        <end position="165"/>
    </location>
</feature>
<name>A0A078L284_9GAMM</name>
<dbReference type="SUPFAM" id="SSF103473">
    <property type="entry name" value="MFS general substrate transporter"/>
    <property type="match status" value="1"/>
</dbReference>
<dbReference type="PANTHER" id="PTHR24096:SF149">
    <property type="entry name" value="AMP-BINDING DOMAIN-CONTAINING PROTEIN-RELATED"/>
    <property type="match status" value="1"/>
</dbReference>
<keyword evidence="5 6" id="KW-0472">Membrane</keyword>
<dbReference type="PROSITE" id="PS50850">
    <property type="entry name" value="MFS"/>
    <property type="match status" value="1"/>
</dbReference>
<evidence type="ECO:0000256" key="3">
    <source>
        <dbReference type="ARBA" id="ARBA00022692"/>
    </source>
</evidence>
<evidence type="ECO:0000256" key="2">
    <source>
        <dbReference type="ARBA" id="ARBA00022598"/>
    </source>
</evidence>
<evidence type="ECO:0000256" key="5">
    <source>
        <dbReference type="ARBA" id="ARBA00023136"/>
    </source>
</evidence>
<feature type="transmembrane region" description="Helical" evidence="6">
    <location>
        <begin position="42"/>
        <end position="63"/>
    </location>
</feature>
<feature type="transmembrane region" description="Helical" evidence="6">
    <location>
        <begin position="177"/>
        <end position="196"/>
    </location>
</feature>
<evidence type="ECO:0000256" key="6">
    <source>
        <dbReference type="SAM" id="Phobius"/>
    </source>
</evidence>
<dbReference type="SUPFAM" id="SSF69593">
    <property type="entry name" value="Glycerol-3-phosphate (1)-acyltransferase"/>
    <property type="match status" value="1"/>
</dbReference>
<dbReference type="SUPFAM" id="SSF56801">
    <property type="entry name" value="Acetyl-CoA synthetase-like"/>
    <property type="match status" value="1"/>
</dbReference>
<dbReference type="InterPro" id="IPR000873">
    <property type="entry name" value="AMP-dep_synth/lig_dom"/>
</dbReference>
<dbReference type="CDD" id="cd07989">
    <property type="entry name" value="LPLAT_AGPAT-like"/>
    <property type="match status" value="1"/>
</dbReference>
<dbReference type="InterPro" id="IPR002123">
    <property type="entry name" value="Plipid/glycerol_acylTrfase"/>
</dbReference>
<dbReference type="Pfam" id="PF07690">
    <property type="entry name" value="MFS_1"/>
    <property type="match status" value="1"/>
</dbReference>
<dbReference type="InterPro" id="IPR042099">
    <property type="entry name" value="ANL_N_sf"/>
</dbReference>
<feature type="transmembrane region" description="Helical" evidence="6">
    <location>
        <begin position="331"/>
        <end position="351"/>
    </location>
</feature>
<feature type="transmembrane region" description="Helical" evidence="6">
    <location>
        <begin position="396"/>
        <end position="416"/>
    </location>
</feature>
<evidence type="ECO:0000256" key="4">
    <source>
        <dbReference type="ARBA" id="ARBA00022989"/>
    </source>
</evidence>
<protein>
    <submittedName>
        <fullName evidence="8">Bifunctional protein aas</fullName>
    </submittedName>
</protein>
<dbReference type="RefSeq" id="WP_044011844.1">
    <property type="nucleotide sequence ID" value="NZ_CCVW01000003.1"/>
</dbReference>
<dbReference type="eggNOG" id="COG2814">
    <property type="taxonomic scope" value="Bacteria"/>
</dbReference>
<feature type="transmembrane region" description="Helical" evidence="6">
    <location>
        <begin position="275"/>
        <end position="295"/>
    </location>
</feature>
<dbReference type="Proteomes" id="UP000044071">
    <property type="component" value="Unassembled WGS sequence"/>
</dbReference>
<dbReference type="GO" id="GO:0016746">
    <property type="term" value="F:acyltransferase activity"/>
    <property type="evidence" value="ECO:0007669"/>
    <property type="project" value="InterPro"/>
</dbReference>
<feature type="transmembrane region" description="Helical" evidence="6">
    <location>
        <begin position="75"/>
        <end position="94"/>
    </location>
</feature>
<reference evidence="8 9" key="1">
    <citation type="submission" date="2014-06" db="EMBL/GenBank/DDBJ databases">
        <authorList>
            <person name="Urmite Genomes Urmite Genomes"/>
        </authorList>
    </citation>
    <scope>NUCLEOTIDE SEQUENCE [LARGE SCALE GENOMIC DNA]</scope>
</reference>
<organism evidence="8 9">
    <name type="scientific">Legionella massiliensis</name>
    <dbReference type="NCBI Taxonomy" id="1034943"/>
    <lineage>
        <taxon>Bacteria</taxon>
        <taxon>Pseudomonadati</taxon>
        <taxon>Pseudomonadota</taxon>
        <taxon>Gammaproteobacteria</taxon>
        <taxon>Legionellales</taxon>
        <taxon>Legionellaceae</taxon>
        <taxon>Legionella</taxon>
    </lineage>
</organism>
<dbReference type="SMART" id="SM00563">
    <property type="entry name" value="PlsC"/>
    <property type="match status" value="1"/>
</dbReference>
<feature type="transmembrane region" description="Helical" evidence="6">
    <location>
        <begin position="239"/>
        <end position="263"/>
    </location>
</feature>
<feature type="domain" description="Major facilitator superfamily (MFS) profile" evidence="7">
    <location>
        <begin position="9"/>
        <end position="420"/>
    </location>
</feature>
<dbReference type="InterPro" id="IPR011701">
    <property type="entry name" value="MFS"/>
</dbReference>
<dbReference type="OrthoDB" id="9803968at2"/>
<evidence type="ECO:0000256" key="1">
    <source>
        <dbReference type="ARBA" id="ARBA00006432"/>
    </source>
</evidence>
<keyword evidence="9" id="KW-1185">Reference proteome</keyword>
<comment type="similarity">
    <text evidence="1">Belongs to the ATP-dependent AMP-binding enzyme family.</text>
</comment>
<sequence length="1032" mass="114404">MKLTRIKGFLPYMMLVFFNTFIDLGHKILIQDTLYQTLTGSAYTVFSSIINALILLPYILLFTPSGFIADKYPKATVLKITAAAAIPLTVLVTWCYFKGFFWGAFLLTFLLAIQSALNSPAKYGYIKEMFGKENLSQVNAIVQTLAILAILAGTFVFTYIFSYFISASALKNSSDKVLLLKAFAPAGFLLIVFSIFETLMTFRLVKNPAADPQSQYELAQYFKGKYVKSYFNKTRESPVIFACIIGLSVFWAVNQVLLASYGAYLKDHIGHVSVLFAQGSLALGGIGILLGAMYAGKVSKGFVETGLIPVATLGIALGLLLLPCLSNPTAIISLFLVYGFFGGMLIVPLNALIQFNAPRQETGKVQSANSFLQNCFMLGFLGLTVLASLAGMDSRLLLLSLFVIALFGAIYTLIALPQSLTRYLLYFIASRFYRLNVYQLDNLPSSGGVLLLGNHVSFIDWAVLQIACPRPIRFVMERSIYQVWYINWLLKKFNVIPISRGASQDALLEINKSLNEGEVVALFPEGRLTRNGQMGIFRTGFERAAINAKAVIIPFYIHGLWGSKTSRRTAHQKNLRPTNHRQVSVIYGPAMDISSNAQQVKQQVTQLSIKAWKYSIGDLANIQSEWLHQVKKMSDSTAIIAENGKEITMQQLLDRTLGFSRRIKRFVKQQQNIAIVLPTCTEGIIANLATLILGKTIVNLDCTQDTSFFASALKQASIQTIISSHQFKGFLEKQAVPAKIIYIEELTSRKYLSKWVPAWLIKLLFFKKTDVHSTAAIVFSSGSTGERKGVKLSHANLLSNINQVAAVFSLESRDVMLNTLPLSHAFGLTVTTLVPLLKGIPMLCYPQPENTLIIAKLTYKYRVTLLCSTSNLLNLYIQNTEIHPQMLSSLRMVVAGAEKLSTEVYKGFKDKFNLEIYEGYGATEVAPVASCNLPDVISTDDWHIHKAGKAGTVGLPLPGCAFRVVDPQTLKDLTVGEEGLVLIGGTQVMTGYLNQPEKNQDVLIQDNHYIWYKTGDRGLLDREGFLTVVDRY</sequence>
<dbReference type="AlphaFoldDB" id="A0A078L284"/>
<evidence type="ECO:0000313" key="8">
    <source>
        <dbReference type="EMBL" id="CDZ78128.1"/>
    </source>
</evidence>
<accession>A0A078L284</accession>
<feature type="transmembrane region" description="Helical" evidence="6">
    <location>
        <begin position="371"/>
        <end position="390"/>
    </location>
</feature>
<evidence type="ECO:0000259" key="7">
    <source>
        <dbReference type="PROSITE" id="PS50850"/>
    </source>
</evidence>
<dbReference type="GO" id="GO:0022857">
    <property type="term" value="F:transmembrane transporter activity"/>
    <property type="evidence" value="ECO:0007669"/>
    <property type="project" value="InterPro"/>
</dbReference>
<proteinExistence type="inferred from homology"/>
<dbReference type="Gene3D" id="1.20.1250.20">
    <property type="entry name" value="MFS general substrate transporter like domains"/>
    <property type="match status" value="1"/>
</dbReference>